<dbReference type="FunFam" id="3.30.70.580:FF:000001">
    <property type="entry name" value="tRNA pseudouridine synthase A"/>
    <property type="match status" value="1"/>
</dbReference>
<reference evidence="6" key="2">
    <citation type="submission" date="2020-08" db="EMBL/GenBank/DDBJ databases">
        <title>Plant Genome Project.</title>
        <authorList>
            <person name="Zhang R.-G."/>
        </authorList>
    </citation>
    <scope>NUCLEOTIDE SEQUENCE</scope>
    <source>
        <strain evidence="6">Huo1</strain>
        <tissue evidence="6">Leaf</tissue>
    </source>
</reference>
<gene>
    <name evidence="6" type="ORF">SASPL_134442</name>
</gene>
<dbReference type="PANTHER" id="PTHR11142">
    <property type="entry name" value="PSEUDOURIDYLATE SYNTHASE"/>
    <property type="match status" value="1"/>
</dbReference>
<dbReference type="HAMAP" id="MF_00171">
    <property type="entry name" value="TruA"/>
    <property type="match status" value="1"/>
</dbReference>
<feature type="domain" description="Pseudouridine synthase I TruA alpha/beta" evidence="5">
    <location>
        <begin position="64"/>
        <end position="164"/>
    </location>
</feature>
<dbReference type="CDD" id="cd02570">
    <property type="entry name" value="PseudoU_synth_EcTruA"/>
    <property type="match status" value="1"/>
</dbReference>
<reference evidence="6" key="1">
    <citation type="submission" date="2018-01" db="EMBL/GenBank/DDBJ databases">
        <authorList>
            <person name="Mao J.F."/>
        </authorList>
    </citation>
    <scope>NUCLEOTIDE SEQUENCE</scope>
    <source>
        <strain evidence="6">Huo1</strain>
        <tissue evidence="6">Leaf</tissue>
    </source>
</reference>
<dbReference type="NCBIfam" id="TIGR00071">
    <property type="entry name" value="hisT_truA"/>
    <property type="match status" value="1"/>
</dbReference>
<comment type="caution">
    <text evidence="6">The sequence shown here is derived from an EMBL/GenBank/DDBJ whole genome shotgun (WGS) entry which is preliminary data.</text>
</comment>
<dbReference type="Gene3D" id="3.30.310.80">
    <property type="entry name" value="Kinase associated domain 1, KA1"/>
    <property type="match status" value="1"/>
</dbReference>
<keyword evidence="2 4" id="KW-0819">tRNA processing</keyword>
<keyword evidence="7" id="KW-1185">Reference proteome</keyword>
<evidence type="ECO:0000256" key="1">
    <source>
        <dbReference type="ARBA" id="ARBA00009375"/>
    </source>
</evidence>
<dbReference type="InterPro" id="IPR020097">
    <property type="entry name" value="PsdUridine_synth_TruA_a/b_dom"/>
</dbReference>
<proteinExistence type="inferred from homology"/>
<dbReference type="Gene3D" id="3.30.70.580">
    <property type="entry name" value="Pseudouridine synthase I, catalytic domain, N-terminal subdomain"/>
    <property type="match status" value="1"/>
</dbReference>
<dbReference type="Gene3D" id="3.30.70.660">
    <property type="entry name" value="Pseudouridine synthase I, catalytic domain, C-terminal subdomain"/>
    <property type="match status" value="1"/>
</dbReference>
<evidence type="ECO:0000313" key="6">
    <source>
        <dbReference type="EMBL" id="KAG6406831.1"/>
    </source>
</evidence>
<dbReference type="InterPro" id="IPR020094">
    <property type="entry name" value="TruA/RsuA/RluB/E/F_N"/>
</dbReference>
<evidence type="ECO:0000256" key="4">
    <source>
        <dbReference type="RuleBase" id="RU003792"/>
    </source>
</evidence>
<protein>
    <recommendedName>
        <fullName evidence="4">tRNA pseudouridine synthase</fullName>
        <ecNumber evidence="4">5.4.99.12</ecNumber>
    </recommendedName>
</protein>
<comment type="catalytic activity">
    <reaction evidence="4">
        <text>uridine(38/39/40) in tRNA = pseudouridine(38/39/40) in tRNA</text>
        <dbReference type="Rhea" id="RHEA:22376"/>
        <dbReference type="Rhea" id="RHEA-COMP:10085"/>
        <dbReference type="Rhea" id="RHEA-COMP:10087"/>
        <dbReference type="ChEBI" id="CHEBI:65314"/>
        <dbReference type="ChEBI" id="CHEBI:65315"/>
        <dbReference type="EC" id="5.4.99.12"/>
    </reaction>
</comment>
<comment type="similarity">
    <text evidence="1 4">Belongs to the tRNA pseudouridine synthase TruA family.</text>
</comment>
<dbReference type="PANTHER" id="PTHR11142:SF0">
    <property type="entry name" value="TRNA PSEUDOURIDINE SYNTHASE-LIKE 1"/>
    <property type="match status" value="1"/>
</dbReference>
<dbReference type="InterPro" id="IPR020103">
    <property type="entry name" value="PsdUridine_synth_cat_dom_sf"/>
</dbReference>
<dbReference type="EC" id="5.4.99.12" evidence="4"/>
<feature type="domain" description="Pseudouridine synthase I TruA alpha/beta" evidence="5">
    <location>
        <begin position="204"/>
        <end position="311"/>
    </location>
</feature>
<dbReference type="InterPro" id="IPR001406">
    <property type="entry name" value="PsdUridine_synth_TruA"/>
</dbReference>
<dbReference type="InterPro" id="IPR020095">
    <property type="entry name" value="PsdUridine_synth_TruA_C"/>
</dbReference>
<keyword evidence="3 4" id="KW-0413">Isomerase</keyword>
<dbReference type="GO" id="GO:0031119">
    <property type="term" value="P:tRNA pseudouridine synthesis"/>
    <property type="evidence" value="ECO:0007669"/>
    <property type="project" value="TreeGrafter"/>
</dbReference>
<dbReference type="SUPFAM" id="SSF55120">
    <property type="entry name" value="Pseudouridine synthase"/>
    <property type="match status" value="1"/>
</dbReference>
<evidence type="ECO:0000256" key="3">
    <source>
        <dbReference type="ARBA" id="ARBA00023235"/>
    </source>
</evidence>
<dbReference type="GO" id="GO:0160147">
    <property type="term" value="F:tRNA pseudouridine(38-40) synthase activity"/>
    <property type="evidence" value="ECO:0007669"/>
    <property type="project" value="UniProtKB-EC"/>
</dbReference>
<evidence type="ECO:0000256" key="2">
    <source>
        <dbReference type="ARBA" id="ARBA00022694"/>
    </source>
</evidence>
<dbReference type="GO" id="GO:0003723">
    <property type="term" value="F:RNA binding"/>
    <property type="evidence" value="ECO:0007669"/>
    <property type="project" value="InterPro"/>
</dbReference>
<dbReference type="EMBL" id="PNBA02000012">
    <property type="protein sequence ID" value="KAG6406831.1"/>
    <property type="molecule type" value="Genomic_DNA"/>
</dbReference>
<organism evidence="6">
    <name type="scientific">Salvia splendens</name>
    <name type="common">Scarlet sage</name>
    <dbReference type="NCBI Taxonomy" id="180675"/>
    <lineage>
        <taxon>Eukaryota</taxon>
        <taxon>Viridiplantae</taxon>
        <taxon>Streptophyta</taxon>
        <taxon>Embryophyta</taxon>
        <taxon>Tracheophyta</taxon>
        <taxon>Spermatophyta</taxon>
        <taxon>Magnoliopsida</taxon>
        <taxon>eudicotyledons</taxon>
        <taxon>Gunneridae</taxon>
        <taxon>Pentapetalae</taxon>
        <taxon>asterids</taxon>
        <taxon>lamiids</taxon>
        <taxon>Lamiales</taxon>
        <taxon>Lamiaceae</taxon>
        <taxon>Nepetoideae</taxon>
        <taxon>Mentheae</taxon>
        <taxon>Salviinae</taxon>
        <taxon>Salvia</taxon>
        <taxon>Salvia subgen. Calosphace</taxon>
        <taxon>core Calosphace</taxon>
    </lineage>
</organism>
<name>A0A8X8X7N3_SALSN</name>
<evidence type="ECO:0000313" key="7">
    <source>
        <dbReference type="Proteomes" id="UP000298416"/>
    </source>
</evidence>
<dbReference type="AlphaFoldDB" id="A0A8X8X7N3"/>
<accession>A0A8X8X7N3</accession>
<evidence type="ECO:0000259" key="5">
    <source>
        <dbReference type="Pfam" id="PF01416"/>
    </source>
</evidence>
<dbReference type="Proteomes" id="UP000298416">
    <property type="component" value="Unassembled WGS sequence"/>
</dbReference>
<sequence length="423" mass="47439">MFTLSHAPPRLSFAGTFQKSGGLAKSPSRLFHSLSVGSPPLKDLSDEGEDGRMLPSLGYKWCLIISYDGTRFSGWQYQTSTPTVQCLLEEALIRITKLERDHLCVVGAGRTDAGVHAWGQVAHFTTPFNYDCLAGVHKALNGLLPPDIRIREMRSVPPEFHARFSVTSKIYNYRIYNDTIMDPFLRLHVYHSTYKLNPAAMRDAAKNFVGKHDFSAFANTSRNDRIPNPVKNIFRFDVIETGPVLHLEVEGTGFLYRQVRNMVALLLQVGREAVPPDIVSNILASRDRKELAKFTLAVPPHGLCLHAVNYNEDQLQLPSGCPATSRGFPETSNTNKPAKVVALSSMEVVAESMGFKKLQEVHQSIIFQVAPPFIMVDIQKAAGDAEEYLKFYENFCNNLDDIIWRPPDETGKSRITKTKSKRR</sequence>
<dbReference type="Pfam" id="PF01416">
    <property type="entry name" value="PseudoU_synth_1"/>
    <property type="match status" value="2"/>
</dbReference>